<feature type="transmembrane region" description="Helical" evidence="2">
    <location>
        <begin position="20"/>
        <end position="42"/>
    </location>
</feature>
<accession>A0A2T1K723</accession>
<reference evidence="3 4" key="1">
    <citation type="submission" date="2018-03" db="EMBL/GenBank/DDBJ databases">
        <title>Marinobacter brunus sp. nov., a marine bacterium of Gamma-proteobacteria isolated from the surface seawater of the South China Sea.</title>
        <authorList>
            <person name="Cheng H."/>
            <person name="Wu Y.-H."/>
            <person name="Xamxidin M."/>
            <person name="Xu X.-W."/>
        </authorList>
    </citation>
    <scope>NUCLEOTIDE SEQUENCE [LARGE SCALE GENOMIC DNA]</scope>
    <source>
        <strain evidence="3 4">NH169-3</strain>
    </source>
</reference>
<comment type="caution">
    <text evidence="3">The sequence shown here is derived from an EMBL/GenBank/DDBJ whole genome shotgun (WGS) entry which is preliminary data.</text>
</comment>
<keyword evidence="2" id="KW-1133">Transmembrane helix</keyword>
<dbReference type="Pfam" id="PF05137">
    <property type="entry name" value="PilN"/>
    <property type="match status" value="1"/>
</dbReference>
<evidence type="ECO:0000256" key="1">
    <source>
        <dbReference type="SAM" id="Coils"/>
    </source>
</evidence>
<sequence length="205" mass="22614">MRQQVNLYSAELRPVKEPLNAITFFILVVLSVFLVLGFALYGQQQNDKLQARLAATEAQNASLEQLVTSQQARVQAMAPDPALEAAIQRVTETILRRQSLLAKMETLVSHHQPVFSARMTALAKQIPEGLWLTRVHLGVAPEQVRLHGKAQRAALVPAYLQGLGQEPAFIGETFSEFQVSRPEDGAQRQVIEFQVATQSDSEAGS</sequence>
<dbReference type="OrthoDB" id="6876592at2"/>
<dbReference type="AlphaFoldDB" id="A0A2T1K723"/>
<keyword evidence="4" id="KW-1185">Reference proteome</keyword>
<evidence type="ECO:0000313" key="3">
    <source>
        <dbReference type="EMBL" id="PSF05553.1"/>
    </source>
</evidence>
<dbReference type="Proteomes" id="UP000239866">
    <property type="component" value="Unassembled WGS sequence"/>
</dbReference>
<feature type="coiled-coil region" evidence="1">
    <location>
        <begin position="46"/>
        <end position="73"/>
    </location>
</feature>
<keyword evidence="2" id="KW-0812">Transmembrane</keyword>
<name>A0A2T1K723_9GAMM</name>
<keyword evidence="1" id="KW-0175">Coiled coil</keyword>
<dbReference type="RefSeq" id="WP_106763833.1">
    <property type="nucleotide sequence ID" value="NZ_PXNP01000098.1"/>
</dbReference>
<keyword evidence="2" id="KW-0472">Membrane</keyword>
<protein>
    <submittedName>
        <fullName evidence="3">Fimbrial assembly protein</fullName>
    </submittedName>
</protein>
<dbReference type="InterPro" id="IPR007813">
    <property type="entry name" value="PilN"/>
</dbReference>
<dbReference type="EMBL" id="PXNP01000098">
    <property type="protein sequence ID" value="PSF05553.1"/>
    <property type="molecule type" value="Genomic_DNA"/>
</dbReference>
<organism evidence="3 4">
    <name type="scientific">Marinobacter fuscus</name>
    <dbReference type="NCBI Taxonomy" id="2109942"/>
    <lineage>
        <taxon>Bacteria</taxon>
        <taxon>Pseudomonadati</taxon>
        <taxon>Pseudomonadota</taxon>
        <taxon>Gammaproteobacteria</taxon>
        <taxon>Pseudomonadales</taxon>
        <taxon>Marinobacteraceae</taxon>
        <taxon>Marinobacter</taxon>
    </lineage>
</organism>
<evidence type="ECO:0000256" key="2">
    <source>
        <dbReference type="SAM" id="Phobius"/>
    </source>
</evidence>
<gene>
    <name evidence="3" type="ORF">C7H09_14280</name>
</gene>
<proteinExistence type="predicted"/>
<evidence type="ECO:0000313" key="4">
    <source>
        <dbReference type="Proteomes" id="UP000239866"/>
    </source>
</evidence>